<evidence type="ECO:0000313" key="3">
    <source>
        <dbReference type="Proteomes" id="UP000490939"/>
    </source>
</evidence>
<dbReference type="Proteomes" id="UP000490939">
    <property type="component" value="Unassembled WGS sequence"/>
</dbReference>
<comment type="caution">
    <text evidence="2">The sequence shown here is derived from an EMBL/GenBank/DDBJ whole genome shotgun (WGS) entry which is preliminary data.</text>
</comment>
<proteinExistence type="predicted"/>
<dbReference type="AlphaFoldDB" id="A0A8H3UYC1"/>
<keyword evidence="3" id="KW-1185">Reference proteome</keyword>
<sequence length="227" mass="26580">MASSAHTTPSQRKPAPPRKNPKDQSAAKSPSRKTPTNFLSLPREIRQEILYLTWECRLRYNSLSTYSRFWNPEQLADRRNRQVLNWEKLWINRCINMATPMQTLKRKNNFDDANNKATKKPAPNVKAPTLLSLPLELRQKIFYLTNDFKIEIVDKCHRVSSMWEQCWDNKRLCEKKKVRSQRQAEILREVHPSISKDLVFVCGQWEKEVDDLLEQSKGGAWVLSVVG</sequence>
<feature type="region of interest" description="Disordered" evidence="1">
    <location>
        <begin position="1"/>
        <end position="39"/>
    </location>
</feature>
<feature type="compositionally biased region" description="Polar residues" evidence="1">
    <location>
        <begin position="1"/>
        <end position="11"/>
    </location>
</feature>
<gene>
    <name evidence="2" type="ORF">EG327_007888</name>
</gene>
<accession>A0A8H3UYC1</accession>
<evidence type="ECO:0008006" key="4">
    <source>
        <dbReference type="Google" id="ProtNLM"/>
    </source>
</evidence>
<organism evidence="2 3">
    <name type="scientific">Venturia inaequalis</name>
    <name type="common">Apple scab fungus</name>
    <dbReference type="NCBI Taxonomy" id="5025"/>
    <lineage>
        <taxon>Eukaryota</taxon>
        <taxon>Fungi</taxon>
        <taxon>Dikarya</taxon>
        <taxon>Ascomycota</taxon>
        <taxon>Pezizomycotina</taxon>
        <taxon>Dothideomycetes</taxon>
        <taxon>Pleosporomycetidae</taxon>
        <taxon>Venturiales</taxon>
        <taxon>Venturiaceae</taxon>
        <taxon>Venturia</taxon>
    </lineage>
</organism>
<evidence type="ECO:0000256" key="1">
    <source>
        <dbReference type="SAM" id="MobiDB-lite"/>
    </source>
</evidence>
<feature type="compositionally biased region" description="Polar residues" evidence="1">
    <location>
        <begin position="26"/>
        <end position="39"/>
    </location>
</feature>
<protein>
    <recommendedName>
        <fullName evidence="4">F-box domain-containing protein</fullName>
    </recommendedName>
</protein>
<evidence type="ECO:0000313" key="2">
    <source>
        <dbReference type="EMBL" id="KAE9976999.1"/>
    </source>
</evidence>
<reference evidence="2 3" key="1">
    <citation type="submission" date="2019-07" db="EMBL/GenBank/DDBJ databases">
        <title>Venturia inaequalis Genome Resource.</title>
        <authorList>
            <person name="Lichtner F.J."/>
        </authorList>
    </citation>
    <scope>NUCLEOTIDE SEQUENCE [LARGE SCALE GENOMIC DNA]</scope>
    <source>
        <strain evidence="2 3">DMI_063113</strain>
    </source>
</reference>
<name>A0A8H3UYC1_VENIN</name>
<dbReference type="EMBL" id="WNWR01000483">
    <property type="protein sequence ID" value="KAE9976999.1"/>
    <property type="molecule type" value="Genomic_DNA"/>
</dbReference>